<keyword evidence="4" id="KW-1185">Reference proteome</keyword>
<evidence type="ECO:0000313" key="1">
    <source>
        <dbReference type="EMBL" id="KIO53251.1"/>
    </source>
</evidence>
<name>A0A0D0F0X0_9FLAO</name>
<sequence>MKKRLFYLLFASILFSNFGYSQKKSATQKIDINGVWEDINPDVKNAIVIISEQNGKVVFSHYLEWKGQKFVESGTGKRIGNTIGYTVDVTLPIKGWATAGTHTLTLSEDGNTLEGTFVDNKKRTGPIAFKRVR</sequence>
<evidence type="ECO:0000313" key="3">
    <source>
        <dbReference type="Proteomes" id="UP000032061"/>
    </source>
</evidence>
<dbReference type="RefSeq" id="WP_041517079.1">
    <property type="nucleotide sequence ID" value="NZ_JPRK01000007.1"/>
</dbReference>
<dbReference type="OrthoDB" id="1374598at2"/>
<dbReference type="STRING" id="37752.IW18_08035"/>
<protein>
    <recommendedName>
        <fullName evidence="5">Extracellular endo-alpha-(1-&gt;5)-L-arabinanase C-terminal domain-containing protein</fullName>
    </recommendedName>
</protein>
<proteinExistence type="predicted"/>
<accession>A0A0D0F0X0</accession>
<reference evidence="2 4" key="2">
    <citation type="submission" date="2016-11" db="EMBL/GenBank/DDBJ databases">
        <title>Whole genomes of Flavobacteriaceae.</title>
        <authorList>
            <person name="Stine C."/>
            <person name="Li C."/>
            <person name="Tadesse D."/>
        </authorList>
    </citation>
    <scope>NUCLEOTIDE SEQUENCE [LARGE SCALE GENOMIC DNA]</scope>
    <source>
        <strain evidence="2 4">ATCC 51468</strain>
    </source>
</reference>
<gene>
    <name evidence="2" type="ORF">B0A73_08645</name>
    <name evidence="1" type="ORF">IW18_08035</name>
</gene>
<dbReference type="AlphaFoldDB" id="A0A0D0F0X0"/>
<comment type="caution">
    <text evidence="1">The sequence shown here is derived from an EMBL/GenBank/DDBJ whole genome shotgun (WGS) entry which is preliminary data.</text>
</comment>
<organism evidence="1 3">
    <name type="scientific">Flavobacterium hibernum</name>
    <dbReference type="NCBI Taxonomy" id="37752"/>
    <lineage>
        <taxon>Bacteria</taxon>
        <taxon>Pseudomonadati</taxon>
        <taxon>Bacteroidota</taxon>
        <taxon>Flavobacteriia</taxon>
        <taxon>Flavobacteriales</taxon>
        <taxon>Flavobacteriaceae</taxon>
        <taxon>Flavobacterium</taxon>
    </lineage>
</organism>
<dbReference type="EMBL" id="JPRK01000007">
    <property type="protein sequence ID" value="KIO53251.1"/>
    <property type="molecule type" value="Genomic_DNA"/>
</dbReference>
<evidence type="ECO:0008006" key="5">
    <source>
        <dbReference type="Google" id="ProtNLM"/>
    </source>
</evidence>
<dbReference type="Proteomes" id="UP000032061">
    <property type="component" value="Unassembled WGS sequence"/>
</dbReference>
<dbReference type="EMBL" id="MUGX01000011">
    <property type="protein sequence ID" value="OXA87849.1"/>
    <property type="molecule type" value="Genomic_DNA"/>
</dbReference>
<evidence type="ECO:0000313" key="4">
    <source>
        <dbReference type="Proteomes" id="UP000198302"/>
    </source>
</evidence>
<dbReference type="Proteomes" id="UP000198302">
    <property type="component" value="Unassembled WGS sequence"/>
</dbReference>
<reference evidence="1 3" key="1">
    <citation type="submission" date="2015-01" db="EMBL/GenBank/DDBJ databases">
        <title>Genome of Flavobacterium hibernum DSM 12611.</title>
        <authorList>
            <person name="Stropko S.J."/>
            <person name="Pipes S.E."/>
            <person name="Newman J.D."/>
        </authorList>
    </citation>
    <scope>NUCLEOTIDE SEQUENCE [LARGE SCALE GENOMIC DNA]</scope>
    <source>
        <strain evidence="1 3">DSM 12611</strain>
    </source>
</reference>
<evidence type="ECO:0000313" key="2">
    <source>
        <dbReference type="EMBL" id="OXA87849.1"/>
    </source>
</evidence>